<gene>
    <name evidence="4" type="ordered locus">Adeg_1554</name>
</gene>
<evidence type="ECO:0000256" key="1">
    <source>
        <dbReference type="PIRNR" id="PIRNR018571"/>
    </source>
</evidence>
<keyword evidence="1" id="KW-0645">Protease</keyword>
<feature type="transmembrane region" description="Helical" evidence="3">
    <location>
        <begin position="86"/>
        <end position="111"/>
    </location>
</feature>
<dbReference type="PIRSF" id="PIRSF018571">
    <property type="entry name" value="SpoIIGA"/>
    <property type="match status" value="1"/>
</dbReference>
<name>C9R8M0_AMMDK</name>
<feature type="active site" evidence="2">
    <location>
        <position position="176"/>
    </location>
</feature>
<comment type="subcellular location">
    <subcellularLocation>
        <location evidence="1">Cell membrane</location>
    </subcellularLocation>
</comment>
<dbReference type="RefSeq" id="WP_015739526.1">
    <property type="nucleotide sequence ID" value="NC_013385.1"/>
</dbReference>
<dbReference type="OrthoDB" id="2690199at2"/>
<dbReference type="AlphaFoldDB" id="C9R8M0"/>
<proteinExistence type="inferred from homology"/>
<dbReference type="GO" id="GO:0030436">
    <property type="term" value="P:asexual sporulation"/>
    <property type="evidence" value="ECO:0007669"/>
    <property type="project" value="InterPro"/>
</dbReference>
<dbReference type="HOGENOM" id="CLU_059158_0_0_9"/>
<feature type="transmembrane region" description="Helical" evidence="3">
    <location>
        <begin position="60"/>
        <end position="79"/>
    </location>
</feature>
<evidence type="ECO:0000313" key="5">
    <source>
        <dbReference type="Proteomes" id="UP000002620"/>
    </source>
</evidence>
<feature type="transmembrane region" description="Helical" evidence="3">
    <location>
        <begin position="123"/>
        <end position="141"/>
    </location>
</feature>
<dbReference type="KEGG" id="adg:Adeg_1554"/>
<dbReference type="GO" id="GO:0030435">
    <property type="term" value="P:sporulation resulting in formation of a cellular spore"/>
    <property type="evidence" value="ECO:0007669"/>
    <property type="project" value="UniProtKB-KW"/>
</dbReference>
<keyword evidence="1" id="KW-0749">Sporulation</keyword>
<reference evidence="4 5" key="1">
    <citation type="submission" date="2009-10" db="EMBL/GenBank/DDBJ databases">
        <title>Complete sequence of chromosome of Ammonifex degensii KC4.</title>
        <authorList>
            <consortium name="US DOE Joint Genome Institute"/>
            <person name="Kerfeld C."/>
            <person name="Goodner B."/>
            <person name="Huber H."/>
            <person name="Stetter K."/>
            <person name="Lucas S."/>
            <person name="Copeland A."/>
            <person name="Lapidus A."/>
            <person name="Glavina del Rio T."/>
            <person name="Dalin E."/>
            <person name="Tice H."/>
            <person name="Bruce D."/>
            <person name="Goodwin L."/>
            <person name="Pitluck S."/>
            <person name="Saunders E."/>
            <person name="Brettin T."/>
            <person name="Detter J.C."/>
            <person name="Han C."/>
            <person name="Larimer F."/>
            <person name="Land M."/>
            <person name="Hauser L."/>
            <person name="Kyrpides N."/>
            <person name="Ovchinnikova G."/>
            <person name="Richardson P."/>
        </authorList>
    </citation>
    <scope>NUCLEOTIDE SEQUENCE [LARGE SCALE GENOMIC DNA]</scope>
    <source>
        <strain evidence="5">DSM 10501 / KC4</strain>
    </source>
</reference>
<sequence>MAGYVVYVDELLATNLLMNYLILYLTGKLAGLPLSFFRLFLAALLGSLYLLVLFLPGGAYLYNLIGKFLLSFLIVFLAFGRMSWRCFLVVYALFYGVSFALGGVVFGVSFLFGGRSGEEKLSYRFLLPGLLATLVLAVILGRKGVSLRRRVSESFFRVPCVIWLGNCRLELTALVDTGNQLFDPVSGHPVMVVDYEALEKCLPEEMRTWFKESRRFDPTSLSSLSWRDSRWLTRVRLIPFRSLGVSGGLLVGLKPDAVEVFYGGKGVKTQKVVIGIYGERLSSEGAYQALLPPKIIEPLL</sequence>
<dbReference type="InterPro" id="IPR005081">
    <property type="entry name" value="SpoIIGA"/>
</dbReference>
<keyword evidence="1 3" id="KW-0472">Membrane</keyword>
<dbReference type="NCBIfam" id="TIGR02854">
    <property type="entry name" value="spore_II_GA"/>
    <property type="match status" value="1"/>
</dbReference>
<organism evidence="4 5">
    <name type="scientific">Ammonifex degensii (strain DSM 10501 / KC4)</name>
    <dbReference type="NCBI Taxonomy" id="429009"/>
    <lineage>
        <taxon>Bacteria</taxon>
        <taxon>Bacillati</taxon>
        <taxon>Bacillota</taxon>
        <taxon>Clostridia</taxon>
        <taxon>Thermoanaerobacterales</taxon>
        <taxon>Thermoanaerobacteraceae</taxon>
        <taxon>Ammonifex</taxon>
    </lineage>
</organism>
<evidence type="ECO:0000313" key="4">
    <source>
        <dbReference type="EMBL" id="ACX52649.1"/>
    </source>
</evidence>
<keyword evidence="3" id="KW-0812">Transmembrane</keyword>
<keyword evidence="1" id="KW-1003">Cell membrane</keyword>
<evidence type="ECO:0000256" key="2">
    <source>
        <dbReference type="PIRSR" id="PIRSR018571-1"/>
    </source>
</evidence>
<feature type="transmembrane region" description="Helical" evidence="3">
    <location>
        <begin position="36"/>
        <end position="54"/>
    </location>
</feature>
<dbReference type="STRING" id="429009.Adeg_1554"/>
<dbReference type="Pfam" id="PF03419">
    <property type="entry name" value="Peptidase_U4"/>
    <property type="match status" value="1"/>
</dbReference>
<dbReference type="GO" id="GO:0005886">
    <property type="term" value="C:plasma membrane"/>
    <property type="evidence" value="ECO:0007669"/>
    <property type="project" value="UniProtKB-SubCell"/>
</dbReference>
<dbReference type="EMBL" id="CP001785">
    <property type="protein sequence ID" value="ACX52649.1"/>
    <property type="molecule type" value="Genomic_DNA"/>
</dbReference>
<dbReference type="EC" id="3.4.23.-" evidence="1"/>
<feature type="transmembrane region" description="Helical" evidence="3">
    <location>
        <begin position="6"/>
        <end position="24"/>
    </location>
</feature>
<dbReference type="Proteomes" id="UP000002620">
    <property type="component" value="Chromosome"/>
</dbReference>
<comment type="function">
    <text evidence="1">Probable aspartic protease that is responsible for the proteolytic cleavage of the RNA polymerase sigma E factor (SigE/spoIIGB) to yield the active peptide in the mother cell during sporulation. Responds to a signal from the forespore that is triggered by the extracellular signal protein SpoIIR.</text>
</comment>
<keyword evidence="1" id="KW-0378">Hydrolase</keyword>
<dbReference type="GO" id="GO:0004190">
    <property type="term" value="F:aspartic-type endopeptidase activity"/>
    <property type="evidence" value="ECO:0007669"/>
    <property type="project" value="UniProtKB-KW"/>
</dbReference>
<dbReference type="eggNOG" id="ENOG50301AF">
    <property type="taxonomic scope" value="Bacteria"/>
</dbReference>
<keyword evidence="3" id="KW-1133">Transmembrane helix</keyword>
<accession>C9R8M0</accession>
<keyword evidence="5" id="KW-1185">Reference proteome</keyword>
<keyword evidence="1" id="KW-0064">Aspartyl protease</keyword>
<comment type="similarity">
    <text evidence="1">Belongs to the peptidase U4 family.</text>
</comment>
<evidence type="ECO:0000256" key="3">
    <source>
        <dbReference type="SAM" id="Phobius"/>
    </source>
</evidence>
<dbReference type="GO" id="GO:0006508">
    <property type="term" value="P:proteolysis"/>
    <property type="evidence" value="ECO:0007669"/>
    <property type="project" value="UniProtKB-KW"/>
</dbReference>
<protein>
    <recommendedName>
        <fullName evidence="1">Sporulation sigma-E factor-processing peptidase</fullName>
        <ecNumber evidence="1">3.4.23.-</ecNumber>
    </recommendedName>
    <alternativeName>
        <fullName evidence="1">Membrane-associated aspartic protease</fullName>
    </alternativeName>
    <alternativeName>
        <fullName evidence="1">Stage II sporulation protein GA</fullName>
    </alternativeName>
</protein>